<comment type="subcellular location">
    <subcellularLocation>
        <location evidence="1">Cell membrane</location>
        <topology evidence="1">Multi-pass membrane protein</topology>
    </subcellularLocation>
</comment>
<dbReference type="PANTHER" id="PTHR10519">
    <property type="entry name" value="GABA-B RECEPTOR"/>
    <property type="match status" value="1"/>
</dbReference>
<reference evidence="13" key="1">
    <citation type="submission" date="2019-08" db="EMBL/GenBank/DDBJ databases">
        <title>The genome of the North American firefly Photinus pyralis.</title>
        <authorList>
            <consortium name="Photinus pyralis genome working group"/>
            <person name="Fallon T.R."/>
            <person name="Sander Lower S.E."/>
            <person name="Weng J.-K."/>
        </authorList>
    </citation>
    <scope>NUCLEOTIDE SEQUENCE</scope>
    <source>
        <strain evidence="13">TRF0915ILg1</strain>
        <tissue evidence="13">Whole body</tissue>
    </source>
</reference>
<dbReference type="FunFam" id="3.40.50.2300:FF:000751">
    <property type="match status" value="1"/>
</dbReference>
<evidence type="ECO:0000256" key="1">
    <source>
        <dbReference type="ARBA" id="ARBA00004651"/>
    </source>
</evidence>
<gene>
    <name evidence="13" type="ORF">ILUMI_25181</name>
</gene>
<organism evidence="13 14">
    <name type="scientific">Ignelater luminosus</name>
    <name type="common">Cucubano</name>
    <name type="synonym">Pyrophorus luminosus</name>
    <dbReference type="NCBI Taxonomy" id="2038154"/>
    <lineage>
        <taxon>Eukaryota</taxon>
        <taxon>Metazoa</taxon>
        <taxon>Ecdysozoa</taxon>
        <taxon>Arthropoda</taxon>
        <taxon>Hexapoda</taxon>
        <taxon>Insecta</taxon>
        <taxon>Pterygota</taxon>
        <taxon>Neoptera</taxon>
        <taxon>Endopterygota</taxon>
        <taxon>Coleoptera</taxon>
        <taxon>Polyphaga</taxon>
        <taxon>Elateriformia</taxon>
        <taxon>Elateroidea</taxon>
        <taxon>Elateridae</taxon>
        <taxon>Agrypninae</taxon>
        <taxon>Pyrophorini</taxon>
        <taxon>Ignelater</taxon>
    </lineage>
</organism>
<dbReference type="GO" id="GO:0004965">
    <property type="term" value="F:G protein-coupled GABA receptor activity"/>
    <property type="evidence" value="ECO:0007669"/>
    <property type="project" value="InterPro"/>
</dbReference>
<evidence type="ECO:0000256" key="10">
    <source>
        <dbReference type="ARBA" id="ARBA00023224"/>
    </source>
</evidence>
<evidence type="ECO:0000313" key="14">
    <source>
        <dbReference type="Proteomes" id="UP000801492"/>
    </source>
</evidence>
<dbReference type="Gene3D" id="3.40.50.2300">
    <property type="match status" value="1"/>
</dbReference>
<evidence type="ECO:0000256" key="7">
    <source>
        <dbReference type="ARBA" id="ARBA00023136"/>
    </source>
</evidence>
<dbReference type="Pfam" id="PF01094">
    <property type="entry name" value="ANF_receptor"/>
    <property type="match status" value="1"/>
</dbReference>
<feature type="domain" description="Receptor ligand binding region" evidence="12">
    <location>
        <begin position="2"/>
        <end position="208"/>
    </location>
</feature>
<dbReference type="InterPro" id="IPR028082">
    <property type="entry name" value="Peripla_BP_I"/>
</dbReference>
<evidence type="ECO:0000256" key="5">
    <source>
        <dbReference type="ARBA" id="ARBA00022989"/>
    </source>
</evidence>
<keyword evidence="14" id="KW-1185">Reference proteome</keyword>
<dbReference type="PRINTS" id="PR00248">
    <property type="entry name" value="GPCRMGR"/>
</dbReference>
<dbReference type="FunFam" id="3.40.50.2300:FF:000063">
    <property type="entry name" value="Gamma-aminobutyric acid type B receptor subunit"/>
    <property type="match status" value="1"/>
</dbReference>
<evidence type="ECO:0000259" key="12">
    <source>
        <dbReference type="Pfam" id="PF01094"/>
    </source>
</evidence>
<dbReference type="InterPro" id="IPR002455">
    <property type="entry name" value="GPCR3_GABA-B"/>
</dbReference>
<evidence type="ECO:0000256" key="8">
    <source>
        <dbReference type="ARBA" id="ARBA00023170"/>
    </source>
</evidence>
<dbReference type="OrthoDB" id="411630at2759"/>
<keyword evidence="6" id="KW-0297">G-protein coupled receptor</keyword>
<keyword evidence="5" id="KW-1133">Transmembrane helix</keyword>
<dbReference type="Proteomes" id="UP000801492">
    <property type="component" value="Unassembled WGS sequence"/>
</dbReference>
<dbReference type="GO" id="GO:0007214">
    <property type="term" value="P:gamma-aminobutyric acid signaling pathway"/>
    <property type="evidence" value="ECO:0007669"/>
    <property type="project" value="TreeGrafter"/>
</dbReference>
<evidence type="ECO:0000256" key="4">
    <source>
        <dbReference type="ARBA" id="ARBA00022729"/>
    </source>
</evidence>
<evidence type="ECO:0000256" key="6">
    <source>
        <dbReference type="ARBA" id="ARBA00023040"/>
    </source>
</evidence>
<evidence type="ECO:0000256" key="2">
    <source>
        <dbReference type="ARBA" id="ARBA00022475"/>
    </source>
</evidence>
<accession>A0A8K0FWB6</accession>
<dbReference type="InterPro" id="IPR001828">
    <property type="entry name" value="ANF_lig-bd_rcpt"/>
</dbReference>
<evidence type="ECO:0000313" key="13">
    <source>
        <dbReference type="EMBL" id="KAF2880965.1"/>
    </source>
</evidence>
<dbReference type="GO" id="GO:0038039">
    <property type="term" value="C:G protein-coupled receptor heterodimeric complex"/>
    <property type="evidence" value="ECO:0007669"/>
    <property type="project" value="TreeGrafter"/>
</dbReference>
<keyword evidence="3" id="KW-0812">Transmembrane</keyword>
<keyword evidence="9" id="KW-0325">Glycoprotein</keyword>
<proteinExistence type="predicted"/>
<feature type="non-terminal residue" evidence="13">
    <location>
        <position position="1"/>
    </location>
</feature>
<keyword evidence="2" id="KW-1003">Cell membrane</keyword>
<dbReference type="EMBL" id="VTPC01090880">
    <property type="protein sequence ID" value="KAF2880965.1"/>
    <property type="molecule type" value="Genomic_DNA"/>
</dbReference>
<dbReference type="PRINTS" id="PR01176">
    <property type="entry name" value="GABABRECEPTR"/>
</dbReference>
<evidence type="ECO:0000256" key="11">
    <source>
        <dbReference type="ARBA" id="ARBA00073785"/>
    </source>
</evidence>
<dbReference type="PANTHER" id="PTHR10519:SF46">
    <property type="entry name" value="METABOTROPIC GABA-B RECEPTOR SUBTYPE 3, ISOFORM A"/>
    <property type="match status" value="1"/>
</dbReference>
<protein>
    <recommendedName>
        <fullName evidence="11">Gamma-aminobutyric acid type B receptor subunit 2</fullName>
    </recommendedName>
</protein>
<keyword evidence="10" id="KW-0807">Transducer</keyword>
<evidence type="ECO:0000256" key="3">
    <source>
        <dbReference type="ARBA" id="ARBA00022692"/>
    </source>
</evidence>
<keyword evidence="4" id="KW-0732">Signal</keyword>
<keyword evidence="7" id="KW-0472">Membrane</keyword>
<sequence length="251" mass="28248">MAAAHLAIEHVNKLGVLPGYLLKLITNDTKCDPGVGVDRFFHALYSNKIIIMLLGTSCSNVTESLANIMPYWNILQVSYGSTSPVLSDRTKFPLFFRTVAPDSSHNAARISFIKHFGWSTVATLTLSQQPYLLSLNNFVNELEAANISCVATITFSLENFKEQLRVLKELDTRIIIGSFSAKIAPKIFCEAFNLKMYGKDYVWILQNHNILWWKNSQKDCDHVFLQKVMESLILVSDYNILLGSETAVSTM</sequence>
<keyword evidence="8" id="KW-0675">Receptor</keyword>
<evidence type="ECO:0000256" key="9">
    <source>
        <dbReference type="ARBA" id="ARBA00023180"/>
    </source>
</evidence>
<comment type="caution">
    <text evidence="13">The sequence shown here is derived from an EMBL/GenBank/DDBJ whole genome shotgun (WGS) entry which is preliminary data.</text>
</comment>
<name>A0A8K0FWB6_IGNLU</name>
<dbReference type="AlphaFoldDB" id="A0A8K0FWB6"/>
<dbReference type="CDD" id="cd06366">
    <property type="entry name" value="PBP1_GABAb_receptor"/>
    <property type="match status" value="1"/>
</dbReference>
<dbReference type="SUPFAM" id="SSF53822">
    <property type="entry name" value="Periplasmic binding protein-like I"/>
    <property type="match status" value="1"/>
</dbReference>
<dbReference type="InterPro" id="IPR000337">
    <property type="entry name" value="GPCR_3"/>
</dbReference>